<evidence type="ECO:0000256" key="1">
    <source>
        <dbReference type="SAM" id="Coils"/>
    </source>
</evidence>
<feature type="coiled-coil region" evidence="1">
    <location>
        <begin position="53"/>
        <end position="87"/>
    </location>
</feature>
<proteinExistence type="predicted"/>
<sequence>MKLQLILQGVCVFKIELRNDTDQRSLRQLKRWRQESEGGNALIEHCARTDYKLIEAKAQLDSLNEMIEAFYNDMDRLKEAMSKEREKDQGEFVKRVADLLYCKEIVTWLQKPEVRGAFYGETNGVGVLSEREETLLNSVREIFNPSISWSAYEEIWSRMLEDFAKLGTEVTKDQNKAAIVHPNVCEHDVKLQTEVSYIKKAIEVNNKPQTEISDKEEAYEADVQFETEMLNMEEKVQVKSSAENAINSLISNNWCYLHVSPVCVGMLLVIVTSLAHNFLF</sequence>
<keyword evidence="2" id="KW-1185">Reference proteome</keyword>
<evidence type="ECO:0000313" key="2">
    <source>
        <dbReference type="Proteomes" id="UP000050640"/>
    </source>
</evidence>
<name>A0A0R3RTK3_9BILA</name>
<keyword evidence="1" id="KW-0175">Coiled coil</keyword>
<dbReference type="WBParaSite" id="EEL_0000528901-mRNA-1">
    <property type="protein sequence ID" value="EEL_0000528901-mRNA-1"/>
    <property type="gene ID" value="EEL_0000528901"/>
</dbReference>
<reference evidence="3" key="1">
    <citation type="submission" date="2017-02" db="UniProtKB">
        <authorList>
            <consortium name="WormBaseParasite"/>
        </authorList>
    </citation>
    <scope>IDENTIFICATION</scope>
</reference>
<organism evidence="2 3">
    <name type="scientific">Elaeophora elaphi</name>
    <dbReference type="NCBI Taxonomy" id="1147741"/>
    <lineage>
        <taxon>Eukaryota</taxon>
        <taxon>Metazoa</taxon>
        <taxon>Ecdysozoa</taxon>
        <taxon>Nematoda</taxon>
        <taxon>Chromadorea</taxon>
        <taxon>Rhabditida</taxon>
        <taxon>Spirurina</taxon>
        <taxon>Spiruromorpha</taxon>
        <taxon>Filarioidea</taxon>
        <taxon>Onchocercidae</taxon>
        <taxon>Elaeophora</taxon>
    </lineage>
</organism>
<dbReference type="AlphaFoldDB" id="A0A0R3RTK3"/>
<accession>A0A0R3RTK3</accession>
<dbReference type="Proteomes" id="UP000050640">
    <property type="component" value="Unplaced"/>
</dbReference>
<evidence type="ECO:0000313" key="3">
    <source>
        <dbReference type="WBParaSite" id="EEL_0000528901-mRNA-1"/>
    </source>
</evidence>
<protein>
    <submittedName>
        <fullName evidence="3">Caprin-1_dimer domain-containing protein</fullName>
    </submittedName>
</protein>